<keyword evidence="2" id="KW-1185">Reference proteome</keyword>
<keyword evidence="1" id="KW-0436">Ligase</keyword>
<dbReference type="EMBL" id="JAMZIH010007090">
    <property type="protein sequence ID" value="KAJ1673326.1"/>
    <property type="molecule type" value="Genomic_DNA"/>
</dbReference>
<name>A0ACC1HAJ6_9FUNG</name>
<feature type="non-terminal residue" evidence="1">
    <location>
        <position position="1"/>
    </location>
</feature>
<reference evidence="1" key="1">
    <citation type="submission" date="2022-06" db="EMBL/GenBank/DDBJ databases">
        <title>Phylogenomic reconstructions and comparative analyses of Kickxellomycotina fungi.</title>
        <authorList>
            <person name="Reynolds N.K."/>
            <person name="Stajich J.E."/>
            <person name="Barry K."/>
            <person name="Grigoriev I.V."/>
            <person name="Crous P."/>
            <person name="Smith M.E."/>
        </authorList>
    </citation>
    <scope>NUCLEOTIDE SEQUENCE</scope>
    <source>
        <strain evidence="1">RSA 2271</strain>
    </source>
</reference>
<evidence type="ECO:0000313" key="2">
    <source>
        <dbReference type="Proteomes" id="UP001145114"/>
    </source>
</evidence>
<comment type="caution">
    <text evidence="1">The sequence shown here is derived from an EMBL/GenBank/DDBJ whole genome shotgun (WGS) entry which is preliminary data.</text>
</comment>
<gene>
    <name evidence="1" type="primary">MET30</name>
    <name evidence="1" type="ORF">EV182_005456</name>
</gene>
<dbReference type="Proteomes" id="UP001145114">
    <property type="component" value="Unassembled WGS sequence"/>
</dbReference>
<protein>
    <submittedName>
        <fullName evidence="1">Ubiquitin-binding SDF ubiquitin ligase complex subunit met30</fullName>
    </submittedName>
</protein>
<accession>A0ACC1HAJ6</accession>
<sequence length="249" mass="27230">LFTGSLDGTVKIWCYHSGLCVRTLTAFENTGVISLAYRGRILCVGGQSGELRVFDTAKGTVFTLPGHSDWVNCIRFVSDRTLLSCSDDGTIKVWDLDTRQCVSTLTGHTHHVQWIHLLDDLHTHPSLSPSIRASDSASATDSSQPAPLPFAISASLDNTLRIWDLSTGRCIETLFGHVEGIWSVALDALRIASSSNDGEVKVWDTTSRKCIHTLKVSDSSVNCLTLSDTRIVCGDNEGVVTIYDFRNNK</sequence>
<proteinExistence type="predicted"/>
<evidence type="ECO:0000313" key="1">
    <source>
        <dbReference type="EMBL" id="KAJ1673326.1"/>
    </source>
</evidence>
<organism evidence="1 2">
    <name type="scientific">Spiromyces aspiralis</name>
    <dbReference type="NCBI Taxonomy" id="68401"/>
    <lineage>
        <taxon>Eukaryota</taxon>
        <taxon>Fungi</taxon>
        <taxon>Fungi incertae sedis</taxon>
        <taxon>Zoopagomycota</taxon>
        <taxon>Kickxellomycotina</taxon>
        <taxon>Kickxellomycetes</taxon>
        <taxon>Kickxellales</taxon>
        <taxon>Kickxellaceae</taxon>
        <taxon>Spiromyces</taxon>
    </lineage>
</organism>